<feature type="domain" description="ABC transporter" evidence="5">
    <location>
        <begin position="6"/>
        <end position="234"/>
    </location>
</feature>
<dbReference type="EMBL" id="LVYD01000045">
    <property type="protein sequence ID" value="OQP63487.1"/>
    <property type="molecule type" value="Genomic_DNA"/>
</dbReference>
<keyword evidence="7" id="KW-1185">Reference proteome</keyword>
<name>A0A1V9FYU3_9BACT</name>
<dbReference type="GO" id="GO:0016887">
    <property type="term" value="F:ATP hydrolysis activity"/>
    <property type="evidence" value="ECO:0007669"/>
    <property type="project" value="InterPro"/>
</dbReference>
<dbReference type="AlphaFoldDB" id="A0A1V9FYU3"/>
<protein>
    <submittedName>
        <fullName evidence="6">Multidrug ABC transporter ATP-binding protein</fullName>
    </submittedName>
</protein>
<evidence type="ECO:0000256" key="4">
    <source>
        <dbReference type="ARBA" id="ARBA00022840"/>
    </source>
</evidence>
<evidence type="ECO:0000313" key="6">
    <source>
        <dbReference type="EMBL" id="OQP63487.1"/>
    </source>
</evidence>
<dbReference type="PROSITE" id="PS00211">
    <property type="entry name" value="ABC_TRANSPORTER_1"/>
    <property type="match status" value="1"/>
</dbReference>
<dbReference type="GO" id="GO:0005524">
    <property type="term" value="F:ATP binding"/>
    <property type="evidence" value="ECO:0007669"/>
    <property type="project" value="UniProtKB-KW"/>
</dbReference>
<comment type="caution">
    <text evidence="6">The sequence shown here is derived from an EMBL/GenBank/DDBJ whole genome shotgun (WGS) entry which is preliminary data.</text>
</comment>
<dbReference type="PANTHER" id="PTHR43335">
    <property type="entry name" value="ABC TRANSPORTER, ATP-BINDING PROTEIN"/>
    <property type="match status" value="1"/>
</dbReference>
<dbReference type="RefSeq" id="WP_081147750.1">
    <property type="nucleotide sequence ID" value="NZ_LVYD01000045.1"/>
</dbReference>
<dbReference type="SUPFAM" id="SSF52540">
    <property type="entry name" value="P-loop containing nucleoside triphosphate hydrolases"/>
    <property type="match status" value="1"/>
</dbReference>
<dbReference type="PANTHER" id="PTHR43335:SF4">
    <property type="entry name" value="ABC TRANSPORTER, ATP-BINDING PROTEIN"/>
    <property type="match status" value="1"/>
</dbReference>
<dbReference type="OrthoDB" id="9785229at2"/>
<evidence type="ECO:0000256" key="1">
    <source>
        <dbReference type="ARBA" id="ARBA00005417"/>
    </source>
</evidence>
<dbReference type="InterPro" id="IPR027417">
    <property type="entry name" value="P-loop_NTPase"/>
</dbReference>
<evidence type="ECO:0000259" key="5">
    <source>
        <dbReference type="PROSITE" id="PS50893"/>
    </source>
</evidence>
<organism evidence="6 7">
    <name type="scientific">Niastella vici</name>
    <dbReference type="NCBI Taxonomy" id="1703345"/>
    <lineage>
        <taxon>Bacteria</taxon>
        <taxon>Pseudomonadati</taxon>
        <taxon>Bacteroidota</taxon>
        <taxon>Chitinophagia</taxon>
        <taxon>Chitinophagales</taxon>
        <taxon>Chitinophagaceae</taxon>
        <taxon>Niastella</taxon>
    </lineage>
</organism>
<evidence type="ECO:0000256" key="3">
    <source>
        <dbReference type="ARBA" id="ARBA00022741"/>
    </source>
</evidence>
<dbReference type="InterPro" id="IPR003439">
    <property type="entry name" value="ABC_transporter-like_ATP-bd"/>
</dbReference>
<dbReference type="PROSITE" id="PS50893">
    <property type="entry name" value="ABC_TRANSPORTER_2"/>
    <property type="match status" value="1"/>
</dbReference>
<comment type="similarity">
    <text evidence="1">Belongs to the ABC transporter superfamily.</text>
</comment>
<dbReference type="Gene3D" id="3.40.50.300">
    <property type="entry name" value="P-loop containing nucleotide triphosphate hydrolases"/>
    <property type="match status" value="1"/>
</dbReference>
<dbReference type="SMART" id="SM00382">
    <property type="entry name" value="AAA"/>
    <property type="match status" value="1"/>
</dbReference>
<gene>
    <name evidence="6" type="ORF">A3860_24405</name>
</gene>
<dbReference type="Proteomes" id="UP000192796">
    <property type="component" value="Unassembled WGS sequence"/>
</dbReference>
<dbReference type="Pfam" id="PF00005">
    <property type="entry name" value="ABC_tran"/>
    <property type="match status" value="1"/>
</dbReference>
<proteinExistence type="inferred from homology"/>
<evidence type="ECO:0000313" key="7">
    <source>
        <dbReference type="Proteomes" id="UP000192796"/>
    </source>
</evidence>
<reference evidence="6 7" key="1">
    <citation type="submission" date="2016-03" db="EMBL/GenBank/DDBJ databases">
        <title>Niastella vici sp. nov., isolated from farmland soil.</title>
        <authorList>
            <person name="Chen L."/>
            <person name="Wang D."/>
            <person name="Yang S."/>
            <person name="Wang G."/>
        </authorList>
    </citation>
    <scope>NUCLEOTIDE SEQUENCE [LARGE SCALE GENOMIC DNA]</scope>
    <source>
        <strain evidence="6 7">DJ57</strain>
    </source>
</reference>
<sequence>MQSSIIETRQLNFAFQTGQKILDDLNLQVPGGSIYGFLGPNGAGKTTTLRLLLGLIKKQQGDITLFGKPFQANRIGILRRIGSLIEQPSLYLHLTGKENLEVFRITYQVNKSRIDEVLQLVQLQHAANKKVKSYSLGMKQRLAIAIALLHDPEVLILDEPTNGLDPNGIIETRELIRKLNREFGKTILVSSHLLAEVEKMATHVAIINKGKLLFQGSLQQLQNLKSKQSAIEIEVNDAVKAQQVLQEQFAVKQVNGTRLLLNYESREQSALLNKLLVQQGVDVYQLAVTQNDLENLFIQITAQ</sequence>
<keyword evidence="3" id="KW-0547">Nucleotide-binding</keyword>
<dbReference type="STRING" id="1703345.A3860_24405"/>
<evidence type="ECO:0000256" key="2">
    <source>
        <dbReference type="ARBA" id="ARBA00022448"/>
    </source>
</evidence>
<dbReference type="InterPro" id="IPR003593">
    <property type="entry name" value="AAA+_ATPase"/>
</dbReference>
<keyword evidence="2" id="KW-0813">Transport</keyword>
<accession>A0A1V9FYU3</accession>
<keyword evidence="4 6" id="KW-0067">ATP-binding</keyword>
<dbReference type="InterPro" id="IPR017871">
    <property type="entry name" value="ABC_transporter-like_CS"/>
</dbReference>